<accession>A0ABD2R3Y4</accession>
<feature type="transmembrane region" description="Helical" evidence="1">
    <location>
        <begin position="181"/>
        <end position="202"/>
    </location>
</feature>
<feature type="transmembrane region" description="Helical" evidence="1">
    <location>
        <begin position="208"/>
        <end position="228"/>
    </location>
</feature>
<keyword evidence="1" id="KW-0812">Transmembrane</keyword>
<sequence>MCRLTFITVVGAQTLTTYNFCMIRSQRILKKMDTEEKIILEQRGVIRSNCIDCLDRTNVTQSYLAGKSLDSQLQRLGALSSNECISMFTEDFEIFKIMWMEQGDEISLEYSGTHALKRDLVRYGKQTMTGLVKDGMSAISRYFLNNFQDGIRQDAADLISGRYSVNRDSPSPFQNNGFDSLSYLPVASALLIGGLTVTTITINQGRNTNTILSSALCAGVIAGVMALVKSNGRQICSRPRLCGLL</sequence>
<evidence type="ECO:0000259" key="2">
    <source>
        <dbReference type="PROSITE" id="PS50275"/>
    </source>
</evidence>
<dbReference type="Proteomes" id="UP001627284">
    <property type="component" value="Unassembled WGS sequence"/>
</dbReference>
<organism evidence="3 4">
    <name type="scientific">Solanum stoloniferum</name>
    <dbReference type="NCBI Taxonomy" id="62892"/>
    <lineage>
        <taxon>Eukaryota</taxon>
        <taxon>Viridiplantae</taxon>
        <taxon>Streptophyta</taxon>
        <taxon>Embryophyta</taxon>
        <taxon>Tracheophyta</taxon>
        <taxon>Spermatophyta</taxon>
        <taxon>Magnoliopsida</taxon>
        <taxon>eudicotyledons</taxon>
        <taxon>Gunneridae</taxon>
        <taxon>Pentapetalae</taxon>
        <taxon>asterids</taxon>
        <taxon>lamiids</taxon>
        <taxon>Solanales</taxon>
        <taxon>Solanaceae</taxon>
        <taxon>Solanoideae</taxon>
        <taxon>Solaneae</taxon>
        <taxon>Solanum</taxon>
    </lineage>
</organism>
<reference evidence="3 4" key="1">
    <citation type="submission" date="2024-05" db="EMBL/GenBank/DDBJ databases">
        <title>De novo assembly of an allotetraploid wild potato.</title>
        <authorList>
            <person name="Hosaka A.J."/>
        </authorList>
    </citation>
    <scope>NUCLEOTIDE SEQUENCE [LARGE SCALE GENOMIC DNA]</scope>
    <source>
        <tissue evidence="3">Young leaves</tissue>
    </source>
</reference>
<evidence type="ECO:0000256" key="1">
    <source>
        <dbReference type="SAM" id="Phobius"/>
    </source>
</evidence>
<dbReference type="EMBL" id="JBJKTR010000022">
    <property type="protein sequence ID" value="KAL3326524.1"/>
    <property type="molecule type" value="Genomic_DNA"/>
</dbReference>
<protein>
    <recommendedName>
        <fullName evidence="2">SAC domain-containing protein</fullName>
    </recommendedName>
</protein>
<dbReference type="PROSITE" id="PS50275">
    <property type="entry name" value="SAC"/>
    <property type="match status" value="1"/>
</dbReference>
<dbReference type="InterPro" id="IPR002013">
    <property type="entry name" value="SAC_dom"/>
</dbReference>
<name>A0ABD2R3Y4_9SOLN</name>
<dbReference type="PANTHER" id="PTHR45662">
    <property type="entry name" value="PHOSPHATIDYLINOSITIDE PHOSPHATASE SAC1"/>
    <property type="match status" value="1"/>
</dbReference>
<feature type="domain" description="SAC" evidence="2">
    <location>
        <begin position="1"/>
        <end position="112"/>
    </location>
</feature>
<keyword evidence="4" id="KW-1185">Reference proteome</keyword>
<feature type="transmembrane region" description="Helical" evidence="1">
    <location>
        <begin position="6"/>
        <end position="23"/>
    </location>
</feature>
<dbReference type="AlphaFoldDB" id="A0ABD2R3Y4"/>
<gene>
    <name evidence="3" type="ORF">AABB24_037274</name>
</gene>
<evidence type="ECO:0000313" key="4">
    <source>
        <dbReference type="Proteomes" id="UP001627284"/>
    </source>
</evidence>
<keyword evidence="1" id="KW-1133">Transmembrane helix</keyword>
<dbReference type="PANTHER" id="PTHR45662:SF10">
    <property type="entry name" value="PHOSPHOINOSITIDE PHOSPHATASE SAC8"/>
    <property type="match status" value="1"/>
</dbReference>
<keyword evidence="1" id="KW-0472">Membrane</keyword>
<evidence type="ECO:0000313" key="3">
    <source>
        <dbReference type="EMBL" id="KAL3326524.1"/>
    </source>
</evidence>
<proteinExistence type="predicted"/>
<comment type="caution">
    <text evidence="3">The sequence shown here is derived from an EMBL/GenBank/DDBJ whole genome shotgun (WGS) entry which is preliminary data.</text>
</comment>